<dbReference type="Proteomes" id="UP000499080">
    <property type="component" value="Unassembled WGS sequence"/>
</dbReference>
<comment type="caution">
    <text evidence="1">The sequence shown here is derived from an EMBL/GenBank/DDBJ whole genome shotgun (WGS) entry which is preliminary data.</text>
</comment>
<proteinExistence type="predicted"/>
<reference evidence="1 2" key="1">
    <citation type="journal article" date="2019" name="Sci. Rep.">
        <title>Orb-weaving spider Araneus ventricosus genome elucidates the spidroin gene catalogue.</title>
        <authorList>
            <person name="Kono N."/>
            <person name="Nakamura H."/>
            <person name="Ohtoshi R."/>
            <person name="Moran D.A.P."/>
            <person name="Shinohara A."/>
            <person name="Yoshida Y."/>
            <person name="Fujiwara M."/>
            <person name="Mori M."/>
            <person name="Tomita M."/>
            <person name="Arakawa K."/>
        </authorList>
    </citation>
    <scope>NUCLEOTIDE SEQUENCE [LARGE SCALE GENOMIC DNA]</scope>
</reference>
<evidence type="ECO:0000313" key="2">
    <source>
        <dbReference type="Proteomes" id="UP000499080"/>
    </source>
</evidence>
<evidence type="ECO:0000313" key="1">
    <source>
        <dbReference type="EMBL" id="GBO18505.1"/>
    </source>
</evidence>
<sequence>MPVKLDTVRTARRIDIARQHRTGHCEDSTQNWDTLKYQQCGRTGYCVNISTRTDIVKYQQCRTGYIANITARRIDYCKDKARRTDIARPRRTDTVNIST</sequence>
<organism evidence="1 2">
    <name type="scientific">Araneus ventricosus</name>
    <name type="common">Orbweaver spider</name>
    <name type="synonym">Epeira ventricosa</name>
    <dbReference type="NCBI Taxonomy" id="182803"/>
    <lineage>
        <taxon>Eukaryota</taxon>
        <taxon>Metazoa</taxon>
        <taxon>Ecdysozoa</taxon>
        <taxon>Arthropoda</taxon>
        <taxon>Chelicerata</taxon>
        <taxon>Arachnida</taxon>
        <taxon>Araneae</taxon>
        <taxon>Araneomorphae</taxon>
        <taxon>Entelegynae</taxon>
        <taxon>Araneoidea</taxon>
        <taxon>Araneidae</taxon>
        <taxon>Araneus</taxon>
    </lineage>
</organism>
<keyword evidence="2" id="KW-1185">Reference proteome</keyword>
<name>A0A4Y2UZZ5_ARAVE</name>
<gene>
    <name evidence="1" type="ORF">AVEN_71209_1</name>
</gene>
<dbReference type="EMBL" id="BGPR01042127">
    <property type="protein sequence ID" value="GBO18505.1"/>
    <property type="molecule type" value="Genomic_DNA"/>
</dbReference>
<accession>A0A4Y2UZZ5</accession>
<protein>
    <submittedName>
        <fullName evidence="1">Uncharacterized protein</fullName>
    </submittedName>
</protein>
<dbReference type="AlphaFoldDB" id="A0A4Y2UZZ5"/>